<evidence type="ECO:0000259" key="10">
    <source>
        <dbReference type="Pfam" id="PF12705"/>
    </source>
</evidence>
<name>A0A7W5CDZ0_9BACL</name>
<keyword evidence="12" id="KW-1185">Reference proteome</keyword>
<accession>A0A7W5CDZ0</accession>
<keyword evidence="7" id="KW-0067">ATP-binding</keyword>
<dbReference type="InterPro" id="IPR038726">
    <property type="entry name" value="PDDEXK_AddAB-type"/>
</dbReference>
<keyword evidence="9" id="KW-0234">DNA repair</keyword>
<gene>
    <name evidence="11" type="ORF">FHS16_005567</name>
</gene>
<keyword evidence="2" id="KW-0547">Nucleotide-binding</keyword>
<dbReference type="AlphaFoldDB" id="A0A7W5CDZ0"/>
<dbReference type="Proteomes" id="UP000518605">
    <property type="component" value="Unassembled WGS sequence"/>
</dbReference>
<dbReference type="RefSeq" id="WP_183570163.1">
    <property type="nucleotide sequence ID" value="NZ_CBCSLB010000024.1"/>
</dbReference>
<evidence type="ECO:0000256" key="2">
    <source>
        <dbReference type="ARBA" id="ARBA00022741"/>
    </source>
</evidence>
<keyword evidence="8" id="KW-0238">DNA-binding</keyword>
<reference evidence="11 12" key="1">
    <citation type="submission" date="2020-08" db="EMBL/GenBank/DDBJ databases">
        <title>Genomic Encyclopedia of Type Strains, Phase III (KMG-III): the genomes of soil and plant-associated and newly described type strains.</title>
        <authorList>
            <person name="Whitman W."/>
        </authorList>
    </citation>
    <scope>NUCLEOTIDE SEQUENCE [LARGE SCALE GENOMIC DNA]</scope>
    <source>
        <strain evidence="11 12">CECT 8234</strain>
    </source>
</reference>
<proteinExistence type="predicted"/>
<sequence length="964" mass="110365">MDLIDQLYRKINEERLTPKVLLVSSYAQGHQLLELICNRHGALFNVEVKTIRGIIEAKAKLELFQRKIHLLDEGQAVWIIRLLMKQLAEETSECYITHSMMKPGIVEKVYHAISEMRMAGICSEDMKMDYFTNPDKGMYLQQLLNRYETYLLEHGQIDFGGLSEYLKHGTDGAIYLALSPTGWTRVEHQMMEKLAGKCLCFLDSETPFHISEGFSKNRFTMFHATGSLAEVREGIRRILSEPEALDHTEIILSDYERYISVIHAHAEEMGAACSYSNGLPIAFCAAGKAAAGILDWIEDGYPVKRISEMLRHGYMSFSDERWSRGEWVRILERSSIGWGRERYLALVHPEEIGAEDQEQSTVLYGYLATLFEGLPEGDDWDVLRLLEWVSEFIKQYAPRRSQDDVYVGNTLQELVIRFSESPRECMPMDLALKYVREMLSGIRIRVSATPKPGAVHVSSLHNGGWSGRERTWIAGLDQGTWSVSAKQEPLLLDKERKVLSEHLVSTQQRAQKIRNERESRLSLIRGEVWLSYSSYDAGDKKSQSPAFEMLQVFRLQSGDSSLDFATLEHSLGEPYSVMDMMHESEVSTPFNNTDLWAGLLLRRTFGKSADGWQAMLQTYPSLAQGYRAKELRMDEKVSAYDGFLGDQSSYPKQLEDSSWSAISASQLEKYANCGLQYYFHYVLKLRAKNVAALDRTRWLQAGERGTLLHDIFRRYIEDVTECGKVSAKHDRDRLMAIVDMVIRETTLSIPAPNRHVLAKECEEIQRDADIFFRNEAGKTDQPCFFELELSTSDGEPMEIELPGGIRIQLKGFVDRVDRIGPHEYRIIDYKTGSTNKYKPSEYFSGGTQLQHALYSVAVEQWLRQTGIDPEAKVLEAEYYFPTERGRGEYVRRTQNRREELSAIVSQLLESQNRGIFVPAKNANTCRWCDYQAVCGSHSEWMAGKRDSSINMDLLRTLLEVERFG</sequence>
<keyword evidence="5" id="KW-0347">Helicase</keyword>
<evidence type="ECO:0000256" key="6">
    <source>
        <dbReference type="ARBA" id="ARBA00022839"/>
    </source>
</evidence>
<evidence type="ECO:0000313" key="11">
    <source>
        <dbReference type="EMBL" id="MBB3155459.1"/>
    </source>
</evidence>
<dbReference type="GO" id="GO:0006310">
    <property type="term" value="P:DNA recombination"/>
    <property type="evidence" value="ECO:0007669"/>
    <property type="project" value="TreeGrafter"/>
</dbReference>
<dbReference type="Pfam" id="PF12705">
    <property type="entry name" value="PDDEXK_1"/>
    <property type="match status" value="1"/>
</dbReference>
<evidence type="ECO:0000256" key="5">
    <source>
        <dbReference type="ARBA" id="ARBA00022806"/>
    </source>
</evidence>
<dbReference type="GO" id="GO:0004527">
    <property type="term" value="F:exonuclease activity"/>
    <property type="evidence" value="ECO:0007669"/>
    <property type="project" value="UniProtKB-KW"/>
</dbReference>
<dbReference type="GO" id="GO:0006281">
    <property type="term" value="P:DNA repair"/>
    <property type="evidence" value="ECO:0007669"/>
    <property type="project" value="UniProtKB-KW"/>
</dbReference>
<dbReference type="GO" id="GO:0003677">
    <property type="term" value="F:DNA binding"/>
    <property type="evidence" value="ECO:0007669"/>
    <property type="project" value="UniProtKB-KW"/>
</dbReference>
<dbReference type="GO" id="GO:0005524">
    <property type="term" value="F:ATP binding"/>
    <property type="evidence" value="ECO:0007669"/>
    <property type="project" value="UniProtKB-KW"/>
</dbReference>
<keyword evidence="1" id="KW-0540">Nuclease</keyword>
<protein>
    <submittedName>
        <fullName evidence="11">RecB family exonuclease</fullName>
    </submittedName>
</protein>
<organism evidence="11 12">
    <name type="scientific">Paenibacillus endophyticus</name>
    <dbReference type="NCBI Taxonomy" id="1294268"/>
    <lineage>
        <taxon>Bacteria</taxon>
        <taxon>Bacillati</taxon>
        <taxon>Bacillota</taxon>
        <taxon>Bacilli</taxon>
        <taxon>Bacillales</taxon>
        <taxon>Paenibacillaceae</taxon>
        <taxon>Paenibacillus</taxon>
    </lineage>
</organism>
<dbReference type="PANTHER" id="PTHR30591">
    <property type="entry name" value="RECBCD ENZYME SUBUNIT RECC"/>
    <property type="match status" value="1"/>
</dbReference>
<keyword evidence="3" id="KW-0227">DNA damage</keyword>
<dbReference type="SUPFAM" id="SSF52540">
    <property type="entry name" value="P-loop containing nucleoside triphosphate hydrolases"/>
    <property type="match status" value="1"/>
</dbReference>
<dbReference type="PANTHER" id="PTHR30591:SF1">
    <property type="entry name" value="RECBCD ENZYME SUBUNIT RECC"/>
    <property type="match status" value="1"/>
</dbReference>
<evidence type="ECO:0000256" key="8">
    <source>
        <dbReference type="ARBA" id="ARBA00023125"/>
    </source>
</evidence>
<dbReference type="SUPFAM" id="SSF52980">
    <property type="entry name" value="Restriction endonuclease-like"/>
    <property type="match status" value="1"/>
</dbReference>
<dbReference type="InterPro" id="IPR011604">
    <property type="entry name" value="PDDEXK-like_dom_sf"/>
</dbReference>
<evidence type="ECO:0000256" key="7">
    <source>
        <dbReference type="ARBA" id="ARBA00022840"/>
    </source>
</evidence>
<dbReference type="InterPro" id="IPR027417">
    <property type="entry name" value="P-loop_NTPase"/>
</dbReference>
<keyword evidence="6 11" id="KW-0269">Exonuclease</keyword>
<evidence type="ECO:0000256" key="9">
    <source>
        <dbReference type="ARBA" id="ARBA00023204"/>
    </source>
</evidence>
<dbReference type="InterPro" id="IPR011335">
    <property type="entry name" value="Restrct_endonuc-II-like"/>
</dbReference>
<evidence type="ECO:0000256" key="4">
    <source>
        <dbReference type="ARBA" id="ARBA00022801"/>
    </source>
</evidence>
<dbReference type="Gene3D" id="3.90.320.10">
    <property type="match status" value="1"/>
</dbReference>
<evidence type="ECO:0000256" key="1">
    <source>
        <dbReference type="ARBA" id="ARBA00022722"/>
    </source>
</evidence>
<evidence type="ECO:0000313" key="12">
    <source>
        <dbReference type="Proteomes" id="UP000518605"/>
    </source>
</evidence>
<feature type="domain" description="PD-(D/E)XK endonuclease-like" evidence="10">
    <location>
        <begin position="662"/>
        <end position="934"/>
    </location>
</feature>
<dbReference type="EMBL" id="JACHXW010000025">
    <property type="protein sequence ID" value="MBB3155459.1"/>
    <property type="molecule type" value="Genomic_DNA"/>
</dbReference>
<dbReference type="GO" id="GO:0004386">
    <property type="term" value="F:helicase activity"/>
    <property type="evidence" value="ECO:0007669"/>
    <property type="project" value="UniProtKB-KW"/>
</dbReference>
<comment type="caution">
    <text evidence="11">The sequence shown here is derived from an EMBL/GenBank/DDBJ whole genome shotgun (WGS) entry which is preliminary data.</text>
</comment>
<evidence type="ECO:0000256" key="3">
    <source>
        <dbReference type="ARBA" id="ARBA00022763"/>
    </source>
</evidence>
<keyword evidence="4" id="KW-0378">Hydrolase</keyword>